<evidence type="ECO:0000313" key="1">
    <source>
        <dbReference type="EMBL" id="CAB9521847.1"/>
    </source>
</evidence>
<evidence type="ECO:0000313" key="2">
    <source>
        <dbReference type="Proteomes" id="UP001153069"/>
    </source>
</evidence>
<name>A0A9N8HQV4_9STRA</name>
<dbReference type="AlphaFoldDB" id="A0A9N8HQV4"/>
<reference evidence="1" key="1">
    <citation type="submission" date="2020-06" db="EMBL/GenBank/DDBJ databases">
        <authorList>
            <consortium name="Plant Systems Biology data submission"/>
        </authorList>
    </citation>
    <scope>NUCLEOTIDE SEQUENCE</scope>
    <source>
        <strain evidence="1">D6</strain>
    </source>
</reference>
<dbReference type="EMBL" id="CAICTM010001238">
    <property type="protein sequence ID" value="CAB9521847.1"/>
    <property type="molecule type" value="Genomic_DNA"/>
</dbReference>
<gene>
    <name evidence="1" type="ORF">SEMRO_1240_G255320.1</name>
</gene>
<organism evidence="1 2">
    <name type="scientific">Seminavis robusta</name>
    <dbReference type="NCBI Taxonomy" id="568900"/>
    <lineage>
        <taxon>Eukaryota</taxon>
        <taxon>Sar</taxon>
        <taxon>Stramenopiles</taxon>
        <taxon>Ochrophyta</taxon>
        <taxon>Bacillariophyta</taxon>
        <taxon>Bacillariophyceae</taxon>
        <taxon>Bacillariophycidae</taxon>
        <taxon>Naviculales</taxon>
        <taxon>Naviculaceae</taxon>
        <taxon>Seminavis</taxon>
    </lineage>
</organism>
<sequence length="331" mass="37005">MTNAVHMNKRVSAAALRDTATTSDYEALRQNGLTKAPSDPEYPISVKLRDEYNHPELANVLRPQNPLSMKRGLDSTNCPTFKMLRMKARFDLLLRDSPLLQAIQAIFEASKQNQGNQGARGRSLEERDSYEADFDAITNLPLETPFYVRSKDTDDPVPTNPLHPIFPAFTKEGLIGRLMDKRHRRGNTNAVTAVRSSTLLSLYTVQGIDSRAQQIGVNGKNSFILCQLKERLEDQTKNLEQQMQEIEATNVGQGFWVRINNKAPRTCPNPGPVQDGTVHICYNLPAFNSVRDDRLKKTKGSLGKSINKVMKGARPIKSSDGHFVLCKIVSV</sequence>
<protein>
    <submittedName>
        <fullName evidence="1">Uncharacterized protein</fullName>
    </submittedName>
</protein>
<accession>A0A9N8HQV4</accession>
<dbReference type="Proteomes" id="UP001153069">
    <property type="component" value="Unassembled WGS sequence"/>
</dbReference>
<proteinExistence type="predicted"/>
<keyword evidence="2" id="KW-1185">Reference proteome</keyword>
<comment type="caution">
    <text evidence="1">The sequence shown here is derived from an EMBL/GenBank/DDBJ whole genome shotgun (WGS) entry which is preliminary data.</text>
</comment>